<gene>
    <name evidence="7 11" type="primary">pth</name>
    <name evidence="11" type="ORF">GCM10007989_10550</name>
</gene>
<feature type="binding site" evidence="7">
    <location>
        <position position="85"/>
    </location>
    <ligand>
        <name>tRNA</name>
        <dbReference type="ChEBI" id="CHEBI:17843"/>
    </ligand>
</feature>
<dbReference type="PANTHER" id="PTHR17224">
    <property type="entry name" value="PEPTIDYL-TRNA HYDROLASE"/>
    <property type="match status" value="1"/>
</dbReference>
<dbReference type="EMBL" id="BMZE01000001">
    <property type="protein sequence ID" value="GHA17248.1"/>
    <property type="molecule type" value="Genomic_DNA"/>
</dbReference>
<dbReference type="InterPro" id="IPR018171">
    <property type="entry name" value="Pept_tRNA_hydro_CS"/>
</dbReference>
<comment type="subcellular location">
    <subcellularLocation>
        <location evidence="7">Cytoplasm</location>
    </subcellularLocation>
</comment>
<dbReference type="PROSITE" id="PS01196">
    <property type="entry name" value="PEPT_TRNA_HYDROL_2"/>
    <property type="match status" value="1"/>
</dbReference>
<organism evidence="11 12">
    <name type="scientific">Devosia pacifica</name>
    <dbReference type="NCBI Taxonomy" id="1335967"/>
    <lineage>
        <taxon>Bacteria</taxon>
        <taxon>Pseudomonadati</taxon>
        <taxon>Pseudomonadota</taxon>
        <taxon>Alphaproteobacteria</taxon>
        <taxon>Hyphomicrobiales</taxon>
        <taxon>Devosiaceae</taxon>
        <taxon>Devosia</taxon>
    </lineage>
</organism>
<feature type="region of interest" description="Disordered" evidence="10">
    <location>
        <begin position="209"/>
        <end position="265"/>
    </location>
</feature>
<dbReference type="GO" id="GO:0006515">
    <property type="term" value="P:protein quality control for misfolded or incompletely synthesized proteins"/>
    <property type="evidence" value="ECO:0007669"/>
    <property type="project" value="UniProtKB-UniRule"/>
</dbReference>
<comment type="similarity">
    <text evidence="5 7 9">Belongs to the PTH family.</text>
</comment>
<dbReference type="GO" id="GO:0004045">
    <property type="term" value="F:peptidyl-tRNA hydrolase activity"/>
    <property type="evidence" value="ECO:0007669"/>
    <property type="project" value="UniProtKB-UniRule"/>
</dbReference>
<dbReference type="EC" id="3.1.1.29" evidence="1 7"/>
<protein>
    <recommendedName>
        <fullName evidence="6 7">Peptidyl-tRNA hydrolase</fullName>
        <shortName evidence="7">Pth</shortName>
        <ecNumber evidence="1 7">3.1.1.29</ecNumber>
    </recommendedName>
</protein>
<reference evidence="11" key="2">
    <citation type="submission" date="2020-09" db="EMBL/GenBank/DDBJ databases">
        <authorList>
            <person name="Sun Q."/>
            <person name="Kim S."/>
        </authorList>
    </citation>
    <scope>NUCLEOTIDE SEQUENCE</scope>
    <source>
        <strain evidence="11">KCTC 32437</strain>
    </source>
</reference>
<dbReference type="InterPro" id="IPR036416">
    <property type="entry name" value="Pept_tRNA_hydro_sf"/>
</dbReference>
<dbReference type="NCBIfam" id="TIGR00447">
    <property type="entry name" value="pth"/>
    <property type="match status" value="1"/>
</dbReference>
<dbReference type="GO" id="GO:0005737">
    <property type="term" value="C:cytoplasm"/>
    <property type="evidence" value="ECO:0007669"/>
    <property type="project" value="UniProtKB-SubCell"/>
</dbReference>
<comment type="subunit">
    <text evidence="7">Monomer.</text>
</comment>
<proteinExistence type="inferred from homology"/>
<reference evidence="11" key="1">
    <citation type="journal article" date="2014" name="Int. J. Syst. Evol. Microbiol.">
        <title>Complete genome sequence of Corynebacterium casei LMG S-19264T (=DSM 44701T), isolated from a smear-ripened cheese.</title>
        <authorList>
            <consortium name="US DOE Joint Genome Institute (JGI-PGF)"/>
            <person name="Walter F."/>
            <person name="Albersmeier A."/>
            <person name="Kalinowski J."/>
            <person name="Ruckert C."/>
        </authorList>
    </citation>
    <scope>NUCLEOTIDE SEQUENCE</scope>
    <source>
        <strain evidence="11">KCTC 32437</strain>
    </source>
</reference>
<dbReference type="GO" id="GO:0072344">
    <property type="term" value="P:rescue of stalled ribosome"/>
    <property type="evidence" value="ECO:0007669"/>
    <property type="project" value="UniProtKB-UniRule"/>
</dbReference>
<comment type="caution">
    <text evidence="11">The sequence shown here is derived from an EMBL/GenBank/DDBJ whole genome shotgun (WGS) entry which is preliminary data.</text>
</comment>
<keyword evidence="3 7" id="KW-0378">Hydrolase</keyword>
<dbReference type="SUPFAM" id="SSF53178">
    <property type="entry name" value="Peptidyl-tRNA hydrolase-like"/>
    <property type="match status" value="1"/>
</dbReference>
<evidence type="ECO:0000256" key="5">
    <source>
        <dbReference type="ARBA" id="ARBA00038063"/>
    </source>
</evidence>
<dbReference type="PROSITE" id="PS01195">
    <property type="entry name" value="PEPT_TRNA_HYDROL_1"/>
    <property type="match status" value="1"/>
</dbReference>
<evidence type="ECO:0000313" key="12">
    <source>
        <dbReference type="Proteomes" id="UP000646579"/>
    </source>
</evidence>
<dbReference type="HAMAP" id="MF_00083">
    <property type="entry name" value="Pept_tRNA_hydro_bact"/>
    <property type="match status" value="1"/>
</dbReference>
<evidence type="ECO:0000256" key="2">
    <source>
        <dbReference type="ARBA" id="ARBA00022555"/>
    </source>
</evidence>
<feature type="site" description="Stabilizes the basic form of H active site to accept a proton" evidence="7">
    <location>
        <position position="110"/>
    </location>
</feature>
<dbReference type="Proteomes" id="UP000646579">
    <property type="component" value="Unassembled WGS sequence"/>
</dbReference>
<keyword evidence="12" id="KW-1185">Reference proteome</keyword>
<dbReference type="PANTHER" id="PTHR17224:SF1">
    <property type="entry name" value="PEPTIDYL-TRNA HYDROLASE"/>
    <property type="match status" value="1"/>
</dbReference>
<comment type="catalytic activity">
    <reaction evidence="7 8">
        <text>an N-acyl-L-alpha-aminoacyl-tRNA + H2O = an N-acyl-L-amino acid + a tRNA + H(+)</text>
        <dbReference type="Rhea" id="RHEA:54448"/>
        <dbReference type="Rhea" id="RHEA-COMP:10123"/>
        <dbReference type="Rhea" id="RHEA-COMP:13883"/>
        <dbReference type="ChEBI" id="CHEBI:15377"/>
        <dbReference type="ChEBI" id="CHEBI:15378"/>
        <dbReference type="ChEBI" id="CHEBI:59874"/>
        <dbReference type="ChEBI" id="CHEBI:78442"/>
        <dbReference type="ChEBI" id="CHEBI:138191"/>
        <dbReference type="EC" id="3.1.1.29"/>
    </reaction>
</comment>
<evidence type="ECO:0000256" key="1">
    <source>
        <dbReference type="ARBA" id="ARBA00013260"/>
    </source>
</evidence>
<feature type="binding site" evidence="7">
    <location>
        <position position="33"/>
    </location>
    <ligand>
        <name>tRNA</name>
        <dbReference type="ChEBI" id="CHEBI:17843"/>
    </ligand>
</feature>
<evidence type="ECO:0000256" key="9">
    <source>
        <dbReference type="RuleBase" id="RU004320"/>
    </source>
</evidence>
<comment type="function">
    <text evidence="7">Hydrolyzes ribosome-free peptidyl-tRNAs (with 1 or more amino acids incorporated), which drop off the ribosome during protein synthesis, or as a result of ribosome stalling.</text>
</comment>
<name>A0A918VRU9_9HYPH</name>
<keyword evidence="7" id="KW-0963">Cytoplasm</keyword>
<dbReference type="InterPro" id="IPR001328">
    <property type="entry name" value="Pept_tRNA_hydro"/>
</dbReference>
<dbReference type="Pfam" id="PF01195">
    <property type="entry name" value="Pept_tRNA_hydro"/>
    <property type="match status" value="1"/>
</dbReference>
<evidence type="ECO:0000256" key="3">
    <source>
        <dbReference type="ARBA" id="ARBA00022801"/>
    </source>
</evidence>
<dbReference type="FunFam" id="3.40.50.1470:FF:000001">
    <property type="entry name" value="Peptidyl-tRNA hydrolase"/>
    <property type="match status" value="1"/>
</dbReference>
<feature type="active site" description="Proton acceptor" evidence="7">
    <location>
        <position position="38"/>
    </location>
</feature>
<dbReference type="CDD" id="cd00462">
    <property type="entry name" value="PTH"/>
    <property type="match status" value="1"/>
</dbReference>
<accession>A0A918VRU9</accession>
<comment type="function">
    <text evidence="7">Catalyzes the release of premature peptidyl moieties from peptidyl-tRNA molecules trapped in stalled 50S ribosomal subunits, and thus maintains levels of free tRNAs and 50S ribosomes.</text>
</comment>
<evidence type="ECO:0000256" key="7">
    <source>
        <dbReference type="HAMAP-Rule" id="MF_00083"/>
    </source>
</evidence>
<keyword evidence="4 7" id="KW-0694">RNA-binding</keyword>
<evidence type="ECO:0000256" key="4">
    <source>
        <dbReference type="ARBA" id="ARBA00022884"/>
    </source>
</evidence>
<sequence>MLVMEAAFWPPLSFVQAQHMKLLVGLGNPGAQYENNRHNIGFMAVDEIARAHNFGPYRQKFAGLLAEGTLSGEKVLLLKPQTFMNRSGDSVQQAAQFYKLSPADITVLYDELDLAPGKVRIKAGGGNGGHNGLRSIDPQLGRDYRRVRLGIGHPGSKELVTPHVLGDFSKADREWLVPLLETLGANADLLVSGEDGSLMNKISLAVAGPESTAPQKKRATPPEPAAAPAAKGRSHVRQARQPRTQAELPKSGPMADMLKKLFNKD</sequence>
<feature type="site" description="Discriminates between blocked and unblocked aminoacyl-tRNA" evidence="7">
    <location>
        <position position="28"/>
    </location>
</feature>
<evidence type="ECO:0000313" key="11">
    <source>
        <dbReference type="EMBL" id="GHA17248.1"/>
    </source>
</evidence>
<dbReference type="AlphaFoldDB" id="A0A918VRU9"/>
<evidence type="ECO:0000256" key="6">
    <source>
        <dbReference type="ARBA" id="ARBA00050038"/>
    </source>
</evidence>
<keyword evidence="2 7" id="KW-0820">tRNA-binding</keyword>
<dbReference type="GO" id="GO:0000049">
    <property type="term" value="F:tRNA binding"/>
    <property type="evidence" value="ECO:0007669"/>
    <property type="project" value="UniProtKB-UniRule"/>
</dbReference>
<feature type="binding site" evidence="7">
    <location>
        <position position="131"/>
    </location>
    <ligand>
        <name>tRNA</name>
        <dbReference type="ChEBI" id="CHEBI:17843"/>
    </ligand>
</feature>
<feature type="binding site" evidence="7">
    <location>
        <position position="83"/>
    </location>
    <ligand>
        <name>tRNA</name>
        <dbReference type="ChEBI" id="CHEBI:17843"/>
    </ligand>
</feature>
<dbReference type="Gene3D" id="3.40.50.1470">
    <property type="entry name" value="Peptidyl-tRNA hydrolase"/>
    <property type="match status" value="1"/>
</dbReference>
<evidence type="ECO:0000256" key="10">
    <source>
        <dbReference type="SAM" id="MobiDB-lite"/>
    </source>
</evidence>
<evidence type="ECO:0000256" key="8">
    <source>
        <dbReference type="RuleBase" id="RU000673"/>
    </source>
</evidence>